<keyword evidence="17" id="KW-0446">Lipid-binding</keyword>
<evidence type="ECO:0000256" key="14">
    <source>
        <dbReference type="ARBA" id="ARBA00022842"/>
    </source>
</evidence>
<dbReference type="PANTHER" id="PTHR32385">
    <property type="entry name" value="MANNOSYL PHOSPHORYLINOSITOL CERAMIDE SYNTHASE"/>
    <property type="match status" value="1"/>
</dbReference>
<comment type="subcellular location">
    <subcellularLocation>
        <location evidence="2">Host cell membrane</location>
    </subcellularLocation>
    <subcellularLocation>
        <location evidence="20">Host cytoplasm</location>
        <location evidence="20">Host cytosol</location>
    </subcellularLocation>
    <subcellularLocation>
        <location evidence="3">Secreted</location>
    </subcellularLocation>
</comment>
<evidence type="ECO:0000256" key="18">
    <source>
        <dbReference type="ARBA" id="ARBA00023136"/>
    </source>
</evidence>
<feature type="region of interest" description="Disordered" evidence="22">
    <location>
        <begin position="2822"/>
        <end position="2843"/>
    </location>
</feature>
<keyword evidence="13" id="KW-0068">Autocatalytic cleavage</keyword>
<evidence type="ECO:0000256" key="19">
    <source>
        <dbReference type="ARBA" id="ARBA00023200"/>
    </source>
</evidence>
<dbReference type="GO" id="GO:0008289">
    <property type="term" value="F:lipid binding"/>
    <property type="evidence" value="ECO:0007669"/>
    <property type="project" value="UniProtKB-KW"/>
</dbReference>
<sequence length="3330" mass="341092">MNQQAYKIKFSRRLGTWVAVSELTRGASKGSGGTSGGGVSAVAVRAGALGGLRQLVVALVLGGMLPGLGWAQVVADPAAGAQRPGITTTANGTALVNLVAPNAAGLSHNQFSAFSPQGRGVVLNNSTQMGVSQIGGLAMQNPNLSQPAKAALLEVTQQRSALQGTLEAFGGKLDVLVANQHGVTINGLATLNVGRLGVTTGQVLPQADGTVRIGVTRGDVLIDRGGIDTKGLSAFDVVSRSIAVHGPVSDSSAGRDQADVNLVAGLNSYDPRTGQYEATAADGSKAPALGISGDALGAMYGRHIVLASTESGVGVRHAGAITSENDIRVSANGEVTLGGPVRAQQAVAIAASQAGHGVSVQDVSAAQGTVEVSAPASVTINRAVAGQDVVLQGGSVTTGRVSAQRDVSATGDVTFNGPVKAGRNVQIGTATNRAGAVMVGAGGSVTAGDALGIQASRDVTLNGDVQAAKVTLATRGLLQQAAKLLATGGQTVSLTEPTLELEVGGYRLTGTLSAVDAQGQPIAGARIGLSHGVMQVTDARGQRVAGAQIVSSGLTQSAGAATLVTSGDWVNDHGVVNLQGASSTVTVGGQLTNQGVLASAGRLAIGAPTLTNAGHIQGAQGLTIGADGSLGTLTNTGSLDGGSEALGITARELMNPDGDLRAARAIMLNLDRLSNAGAVTVTGGDGTLTLTLGAQTSENSGSMQAAHLVIRSKTAADVSGTTTDVTDGQRDVAVEASTASNGLSHQPSLVSPVSVAGQTSAARAAGVQAALARAQADVATVLSGDTGQTGRAQRAAQSAATQTLADALGVPAGQVKVVLDAKTGQLTYTVQSTTQTVSPDKQLAALRAAQAAGQQVLTQERAIAQSEQALAGANTPVLQAAQQAAAQAVVEALNAPGGSTKYQARDVVVSINPTSGAVQIVPAAGASWPALELPVVQAAVQRAALRAGQVKAAQTAALEAARDAYLADAAAHGIVYTAAELKAVIGSDGVPHVSALVPKTPSSDPMVIAQAQAQLQARQAAAQQAQVQAQQAAQQAAKAAQQAAAQWIVQATPDQLDALKSAAVKSLQSAAAQKNIQYASIDVSFDAQGNMTPRLGAASWIDAPVTAAGSQPLKLPTLSPDDVLAAQQAAAQVVTDARNRAADSVAAAAQAERVRAVQAAKEAAAAAALADAAGVSTTPFAPTTVASVKGPTQVGTASLTNRGQLKAAQDLRVDVAKLSNTGTIGVGTTAAVTADVVENAAGGQITAQGRLTGIANNVVNAGTIGAGEVGLTVGHGLLNRGTIDAQGKLEVHATNLVNGAVQAPDGASAHLGGAQVKLVADQRFSNRGAIAGTDTLGITTAKFANARTGVIYGHNETALNLTQAAYQNQGTIASDGHATLYVPGALDLNGSALAPTTGQDGLLTLKAAGDITIKDGLQSAGDVLLQSGGSIDNRSHVVAGGRLGAVGQHIVNEANGLLWAGQQVDLIGVQSIRNARNAQIIAAGRGDGTDGDINLQSLSITNDLGTIQAARDLNVDALKLTNAAQLTGSVASRGQERSQGDTSIGEGYTLFGPSRYDNYRLSIGIDTLDSDLDVNQGVLQAGRDINLNQGTDAQGRTLYGAGSATNHGRVLAGGDLNVTGDLNNVGLTQTVSLADYLKRPAAISLTVTDSAASLNPANRSFGSLYELLDFTFGSGEQWYDIWGLYKYHTSGLAQALANLSAQPQLAQVLNQVLGADWKAQVQDHYGTLVTRWNTLKAANLKGADFTFTPAHAALLQASGDIRQADGRVINGTGAEQHAQTPVTATIGRYEVPTFQGDFAVKTNLALLSQRLDTLGEAAQLLAVNGLFKEASPLVLPAGAAPRFAIQPLYETNIAYIDQRQFKGSDYFFKQVGYAPLKTVSVLGDNYFTTEQIAKQIQAAIGNFYATPDVRLVTALMDHAGRAAAKLGLVVGEEPSAEQLAQLDEDIVWYVTARVDGKPVLVPNVYLSKATLAAVQAGRTHEGVAAITARGKVELAADATGLANVNGLIKGDAGTAVKSDGAVKNVAYGGVQGGITSDQAVRVDAKGDVTNQGATLSGHDVSVNTQGKFTDTASFGYDDTGRATLASRGRVQADGDQGTIGIQANRGIVLSAADVSAHAIALDAGQRSLVSDTVNVVDSSFATQTEHGVLYSTHSETTHGQSNAVGTTIDAGQSGKLSITGEGIRLEGGRYQGGRAMLDAKGGDLVIGTSQDTVYDKTTQSSVGFIAGASVAAGLASAQASFSTVPGQTQAVAKANGGTNASGSLGNAQFGLQLNSSTDTDNAKTNRNAQLDFNQSLTLKSEQTVDIGGADLRTDTASGTIDVEGGRVASTKYQDERVQTHEDSSLFIGIKGEQHSAVKQLADDVTEQVQKQTGGQTKDAGTAALQAGTYAGDAINLVTTDTYGGSAKLAAEAQHTSSSSRSTADHLTQVSGNRIAITSRTGDVNLNGVQVEGAEVSLEAAGRVNVAAAKATSESRSETYHAGVNAGVNVSSNAVFRAAGVGVDGGVEVGHDKTETADVNYTNAELNGGRVSIRSGEDLTLRGANVRGETVALQVGGDTTVTSVQDRHHEDTQTWNANASVGAAVGVNQTEDPVFGVIANPTFSLGAQGSHGWDDSRATVKQAGIDARQSLTADLKGDVTLVGGHLVSESGGGSVKVGGQVKALDVIDQRHKDGNSGGGNIGIASDGVLTVSGSYGKDDQVHRMEVQHGTIAVRELQATGGIAGPLNREAGQVSTVTDDRKIAGSKLNVTVFAKQVHKGSYDVERAAKEGDTSAPQPVDLLNVRSLPGHSSATMDVASSHPLNVELATAAKPASADDGMQVQRLGKPAPAAQPETSSTQRGPDRYAQRVIVQQGDDAVTAQAARNLVNKHPENTVLVKADQQGNLIGLEQLPAGRGKVKVQVVGHGDAAGGTLGDADAPALAKQIGQVQAQLGEAAAVEKVALVGCKTACETEAGQPSLTAQVRTELAQHGTEVGEVTGRQDYVKVDPDGRKVAATASDRKALGNDKDTLSEPNISENGRQENQVPMKAHYFWDGKNIPEESLRNILLFTSMNPDYDVNVWTSRPGAIFSTLESMRDSGVASSRYLERNYGDYISVKNIGDLYSDLKRNFHRGSEIESIYHREKSGPYRNYAAASDVSRLAILHVEGGLYMDVDVMTSRPVGQLIAPLNFLLHREGGLSSNAVLAATPMAEPTEAMLTQIADSYKNHDIVWTNKRSKIGGFDGRLSGTVAISGPGVQRFIMEPRGRQERKEISVPLNIFGHQRKDGLENIPKEREFSEIFMSNFDPRLDGSGAWEKIRPGRRGSISEVSAGEPNFPSRDALHKTESSVLDD</sequence>
<evidence type="ECO:0000256" key="7">
    <source>
        <dbReference type="ARBA" id="ARBA00022670"/>
    </source>
</evidence>
<dbReference type="Pfam" id="PF13332">
    <property type="entry name" value="Fil_haemagg_2"/>
    <property type="match status" value="2"/>
</dbReference>
<evidence type="ECO:0000256" key="8">
    <source>
        <dbReference type="ARBA" id="ARBA00022679"/>
    </source>
</evidence>
<dbReference type="Pfam" id="PF11713">
    <property type="entry name" value="Peptidase_C80"/>
    <property type="match status" value="1"/>
</dbReference>
<accession>A0A108CNH0</accession>
<keyword evidence="9" id="KW-0479">Metal-binding</keyword>
<keyword evidence="16" id="KW-0843">Virulence</keyword>
<dbReference type="Proteomes" id="UP000065504">
    <property type="component" value="Unassembled WGS sequence"/>
</dbReference>
<keyword evidence="12" id="KW-0788">Thiol protease</keyword>
<dbReference type="Gene3D" id="2.160.20.10">
    <property type="entry name" value="Single-stranded right-handed beta-helix, Pectin lyase-like"/>
    <property type="match status" value="1"/>
</dbReference>
<comment type="caution">
    <text evidence="24">The sequence shown here is derived from an EMBL/GenBank/DDBJ whole genome shotgun (WGS) entry which is preliminary data.</text>
</comment>
<dbReference type="SUPFAM" id="SSF51126">
    <property type="entry name" value="Pectin lyase-like"/>
    <property type="match status" value="1"/>
</dbReference>
<feature type="compositionally biased region" description="Basic and acidic residues" evidence="22">
    <location>
        <begin position="2993"/>
        <end position="3009"/>
    </location>
</feature>
<evidence type="ECO:0000256" key="6">
    <source>
        <dbReference type="ARBA" id="ARBA00022656"/>
    </source>
</evidence>
<protein>
    <recommendedName>
        <fullName evidence="23">Peptidase C80 domain-containing protein</fullName>
    </recommendedName>
</protein>
<dbReference type="CDD" id="cd20503">
    <property type="entry name" value="C80_adhesin-like"/>
    <property type="match status" value="1"/>
</dbReference>
<evidence type="ECO:0000256" key="10">
    <source>
        <dbReference type="ARBA" id="ARBA00022737"/>
    </source>
</evidence>
<keyword evidence="8" id="KW-0808">Transferase</keyword>
<dbReference type="PROSITE" id="PS51771">
    <property type="entry name" value="CGT_MARTX_CPD"/>
    <property type="match status" value="1"/>
</dbReference>
<dbReference type="GO" id="GO:0000030">
    <property type="term" value="F:mannosyltransferase activity"/>
    <property type="evidence" value="ECO:0007669"/>
    <property type="project" value="TreeGrafter"/>
</dbReference>
<keyword evidence="10" id="KW-0677">Repeat</keyword>
<keyword evidence="7" id="KW-0645">Protease</keyword>
<keyword evidence="11" id="KW-0378">Hydrolase</keyword>
<dbReference type="RefSeq" id="WP_060234287.1">
    <property type="nucleotide sequence ID" value="NZ_LPLU01000059.1"/>
</dbReference>
<evidence type="ECO:0000256" key="21">
    <source>
        <dbReference type="SAM" id="Coils"/>
    </source>
</evidence>
<dbReference type="EMBL" id="LPLU01000059">
    <property type="protein sequence ID" value="KWK77897.1"/>
    <property type="molecule type" value="Genomic_DNA"/>
</dbReference>
<dbReference type="GO" id="GO:0016020">
    <property type="term" value="C:membrane"/>
    <property type="evidence" value="ECO:0007669"/>
    <property type="project" value="GOC"/>
</dbReference>
<dbReference type="InterPro" id="IPR051706">
    <property type="entry name" value="Glycosyltransferase_domain"/>
</dbReference>
<evidence type="ECO:0000259" key="23">
    <source>
        <dbReference type="PROSITE" id="PS51771"/>
    </source>
</evidence>
<dbReference type="Pfam" id="PF13018">
    <property type="entry name" value="ESPR"/>
    <property type="match status" value="1"/>
</dbReference>
<keyword evidence="14" id="KW-0460">Magnesium</keyword>
<feature type="region of interest" description="Disordered" evidence="22">
    <location>
        <begin position="2993"/>
        <end position="3018"/>
    </location>
</feature>
<dbReference type="GO" id="GO:0020002">
    <property type="term" value="C:host cell plasma membrane"/>
    <property type="evidence" value="ECO:0007669"/>
    <property type="project" value="UniProtKB-SubCell"/>
</dbReference>
<dbReference type="GO" id="GO:0006508">
    <property type="term" value="P:proteolysis"/>
    <property type="evidence" value="ECO:0007669"/>
    <property type="project" value="UniProtKB-KW"/>
</dbReference>
<comment type="cofactor">
    <cofactor evidence="1">
        <name>Mg(2+)</name>
        <dbReference type="ChEBI" id="CHEBI:18420"/>
    </cofactor>
</comment>
<evidence type="ECO:0000313" key="24">
    <source>
        <dbReference type="EMBL" id="KWK77897.1"/>
    </source>
</evidence>
<dbReference type="Gene3D" id="3.40.50.11050">
    <property type="match status" value="1"/>
</dbReference>
<dbReference type="SMART" id="SM00912">
    <property type="entry name" value="Haemagg_act"/>
    <property type="match status" value="1"/>
</dbReference>
<evidence type="ECO:0000256" key="2">
    <source>
        <dbReference type="ARBA" id="ARBA00004165"/>
    </source>
</evidence>
<evidence type="ECO:0000256" key="11">
    <source>
        <dbReference type="ARBA" id="ARBA00022801"/>
    </source>
</evidence>
<evidence type="ECO:0000256" key="3">
    <source>
        <dbReference type="ARBA" id="ARBA00004613"/>
    </source>
</evidence>
<dbReference type="PANTHER" id="PTHR32385:SF15">
    <property type="entry name" value="INOSITOL PHOSPHOCERAMIDE MANNOSYLTRANSFERASE 1"/>
    <property type="match status" value="1"/>
</dbReference>
<dbReference type="InterPro" id="IPR029044">
    <property type="entry name" value="Nucleotide-diphossugar_trans"/>
</dbReference>
<dbReference type="GO" id="GO:0046872">
    <property type="term" value="F:metal ion binding"/>
    <property type="evidence" value="ECO:0007669"/>
    <property type="project" value="UniProtKB-KW"/>
</dbReference>
<evidence type="ECO:0000256" key="4">
    <source>
        <dbReference type="ARBA" id="ARBA00022511"/>
    </source>
</evidence>
<evidence type="ECO:0000313" key="25">
    <source>
        <dbReference type="Proteomes" id="UP000065504"/>
    </source>
</evidence>
<dbReference type="InterPro" id="IPR007577">
    <property type="entry name" value="GlycoTrfase_DXD_sugar-bd_CS"/>
</dbReference>
<evidence type="ECO:0000256" key="12">
    <source>
        <dbReference type="ARBA" id="ARBA00022807"/>
    </source>
</evidence>
<dbReference type="Pfam" id="PF04488">
    <property type="entry name" value="Gly_transf_sug"/>
    <property type="match status" value="1"/>
</dbReference>
<dbReference type="InterPro" id="IPR008638">
    <property type="entry name" value="FhaB/CdiA-like_TPS"/>
</dbReference>
<evidence type="ECO:0000256" key="1">
    <source>
        <dbReference type="ARBA" id="ARBA00001946"/>
    </source>
</evidence>
<keyword evidence="6" id="KW-0800">Toxin</keyword>
<gene>
    <name evidence="24" type="ORF">WM16_10445</name>
</gene>
<name>A0A108CNH0_9BURK</name>
<keyword evidence="5" id="KW-0964">Secreted</keyword>
<organism evidence="24 25">
    <name type="scientific">Burkholderia ubonensis</name>
    <dbReference type="NCBI Taxonomy" id="101571"/>
    <lineage>
        <taxon>Bacteria</taxon>
        <taxon>Pseudomonadati</taxon>
        <taxon>Pseudomonadota</taxon>
        <taxon>Betaproteobacteria</taxon>
        <taxon>Burkholderiales</taxon>
        <taxon>Burkholderiaceae</taxon>
        <taxon>Burkholderia</taxon>
        <taxon>Burkholderia cepacia complex</taxon>
    </lineage>
</organism>
<evidence type="ECO:0000256" key="15">
    <source>
        <dbReference type="ARBA" id="ARBA00022870"/>
    </source>
</evidence>
<keyword evidence="15" id="KW-1043">Host membrane</keyword>
<feature type="coiled-coil region" evidence="21">
    <location>
        <begin position="1008"/>
        <end position="1042"/>
    </location>
</feature>
<dbReference type="InterPro" id="IPR020974">
    <property type="entry name" value="CPD_dom"/>
</dbReference>
<dbReference type="GO" id="GO:0005576">
    <property type="term" value="C:extracellular region"/>
    <property type="evidence" value="ECO:0007669"/>
    <property type="project" value="UniProtKB-SubCell"/>
</dbReference>
<proteinExistence type="predicted"/>
<evidence type="ECO:0000256" key="16">
    <source>
        <dbReference type="ARBA" id="ARBA00023026"/>
    </source>
</evidence>
<evidence type="ECO:0000256" key="13">
    <source>
        <dbReference type="ARBA" id="ARBA00022813"/>
    </source>
</evidence>
<dbReference type="InterPro" id="IPR038383">
    <property type="entry name" value="CPD_dom_sf"/>
</dbReference>
<keyword evidence="21" id="KW-0175">Coiled coil</keyword>
<dbReference type="GO" id="GO:0090729">
    <property type="term" value="F:toxin activity"/>
    <property type="evidence" value="ECO:0007669"/>
    <property type="project" value="UniProtKB-KW"/>
</dbReference>
<keyword evidence="18" id="KW-0472">Membrane</keyword>
<evidence type="ECO:0000256" key="9">
    <source>
        <dbReference type="ARBA" id="ARBA00022723"/>
    </source>
</evidence>
<dbReference type="GO" id="GO:0051999">
    <property type="term" value="P:mannosyl-inositol phosphorylceramide biosynthetic process"/>
    <property type="evidence" value="ECO:0007669"/>
    <property type="project" value="TreeGrafter"/>
</dbReference>
<dbReference type="Pfam" id="PF05860">
    <property type="entry name" value="TPS"/>
    <property type="match status" value="1"/>
</dbReference>
<dbReference type="SUPFAM" id="SSF53448">
    <property type="entry name" value="Nucleotide-diphospho-sugar transferases"/>
    <property type="match status" value="1"/>
</dbReference>
<dbReference type="InterPro" id="IPR011050">
    <property type="entry name" value="Pectin_lyase_fold/virulence"/>
</dbReference>
<keyword evidence="19" id="KW-1035">Host cytoplasm</keyword>
<dbReference type="GO" id="GO:0044164">
    <property type="term" value="C:host cell cytosol"/>
    <property type="evidence" value="ECO:0007669"/>
    <property type="project" value="UniProtKB-SubCell"/>
</dbReference>
<feature type="region of interest" description="Disordered" evidence="22">
    <location>
        <begin position="3290"/>
        <end position="3330"/>
    </location>
</feature>
<evidence type="ECO:0000256" key="17">
    <source>
        <dbReference type="ARBA" id="ARBA00023121"/>
    </source>
</evidence>
<reference evidence="24 25" key="1">
    <citation type="submission" date="2015-11" db="EMBL/GenBank/DDBJ databases">
        <title>Expanding the genomic diversity of Burkholderia species for the development of highly accurate diagnostics.</title>
        <authorList>
            <person name="Sahl J."/>
            <person name="Keim P."/>
            <person name="Wagner D."/>
        </authorList>
    </citation>
    <scope>NUCLEOTIDE SEQUENCE [LARGE SCALE GENOMIC DNA]</scope>
    <source>
        <strain evidence="24 25">MSMB782WGS</strain>
    </source>
</reference>
<dbReference type="InterPro" id="IPR025157">
    <property type="entry name" value="Hemagglutinin_rpt"/>
</dbReference>
<evidence type="ECO:0000256" key="22">
    <source>
        <dbReference type="SAM" id="MobiDB-lite"/>
    </source>
</evidence>
<dbReference type="NCBIfam" id="TIGR01901">
    <property type="entry name" value="adhes_NPXG"/>
    <property type="match status" value="1"/>
</dbReference>
<feature type="domain" description="Peptidase C80" evidence="23">
    <location>
        <begin position="2835"/>
        <end position="3011"/>
    </location>
</feature>
<evidence type="ECO:0000256" key="20">
    <source>
        <dbReference type="ARBA" id="ARBA00023586"/>
    </source>
</evidence>
<dbReference type="GO" id="GO:0008234">
    <property type="term" value="F:cysteine-type peptidase activity"/>
    <property type="evidence" value="ECO:0007669"/>
    <property type="project" value="UniProtKB-KW"/>
</dbReference>
<keyword evidence="4" id="KW-1032">Host cell membrane</keyword>
<evidence type="ECO:0000256" key="5">
    <source>
        <dbReference type="ARBA" id="ARBA00022525"/>
    </source>
</evidence>
<dbReference type="InterPro" id="IPR012334">
    <property type="entry name" value="Pectin_lyas_fold"/>
</dbReference>
<dbReference type="InterPro" id="IPR024973">
    <property type="entry name" value="ESPR"/>
</dbReference>